<dbReference type="GO" id="GO:0006310">
    <property type="term" value="P:DNA recombination"/>
    <property type="evidence" value="ECO:0007669"/>
    <property type="project" value="UniProtKB-KW"/>
</dbReference>
<dbReference type="InterPro" id="IPR010998">
    <property type="entry name" value="Integrase_recombinase_N"/>
</dbReference>
<organism evidence="4 5">
    <name type="scientific">Xenopus tropicalis</name>
    <name type="common">Western clawed frog</name>
    <name type="synonym">Silurana tropicalis</name>
    <dbReference type="NCBI Taxonomy" id="8364"/>
    <lineage>
        <taxon>Eukaryota</taxon>
        <taxon>Metazoa</taxon>
        <taxon>Chordata</taxon>
        <taxon>Craniata</taxon>
        <taxon>Vertebrata</taxon>
        <taxon>Euteleostomi</taxon>
        <taxon>Amphibia</taxon>
        <taxon>Batrachia</taxon>
        <taxon>Anura</taxon>
        <taxon>Pipoidea</taxon>
        <taxon>Pipidae</taxon>
        <taxon>Xenopodinae</taxon>
        <taxon>Xenopus</taxon>
        <taxon>Silurana</taxon>
    </lineage>
</organism>
<evidence type="ECO:0000313" key="4">
    <source>
        <dbReference type="Proteomes" id="UP000008143"/>
    </source>
</evidence>
<feature type="compositionally biased region" description="Basic and acidic residues" evidence="3">
    <location>
        <begin position="382"/>
        <end position="401"/>
    </location>
</feature>
<feature type="compositionally biased region" description="Low complexity" evidence="3">
    <location>
        <begin position="155"/>
        <end position="179"/>
    </location>
</feature>
<evidence type="ECO:0000256" key="2">
    <source>
        <dbReference type="ARBA" id="ARBA00023172"/>
    </source>
</evidence>
<evidence type="ECO:0000256" key="1">
    <source>
        <dbReference type="ARBA" id="ARBA00023125"/>
    </source>
</evidence>
<feature type="compositionally biased region" description="Low complexity" evidence="3">
    <location>
        <begin position="208"/>
        <end position="218"/>
    </location>
</feature>
<dbReference type="InterPro" id="IPR013762">
    <property type="entry name" value="Integrase-like_cat_sf"/>
</dbReference>
<dbReference type="GO" id="GO:0015074">
    <property type="term" value="P:DNA integration"/>
    <property type="evidence" value="ECO:0007669"/>
    <property type="project" value="InterPro"/>
</dbReference>
<dbReference type="OrthoDB" id="6110137at2759"/>
<dbReference type="SUPFAM" id="SSF56349">
    <property type="entry name" value="DNA breaking-rejoining enzymes"/>
    <property type="match status" value="1"/>
</dbReference>
<feature type="compositionally biased region" description="Basic residues" evidence="3">
    <location>
        <begin position="418"/>
        <end position="433"/>
    </location>
</feature>
<dbReference type="RefSeq" id="XP_031747245.1">
    <property type="nucleotide sequence ID" value="XM_031891385.1"/>
</dbReference>
<dbReference type="PANTHER" id="PTHR34605:SF8">
    <property type="entry name" value="FILAGGRIN-2-LIKE ISOFORM X1"/>
    <property type="match status" value="1"/>
</dbReference>
<dbReference type="Proteomes" id="UP000008143">
    <property type="component" value="Chromosome 8"/>
</dbReference>
<dbReference type="InterPro" id="IPR011010">
    <property type="entry name" value="DNA_brk_join_enz"/>
</dbReference>
<dbReference type="Gene3D" id="1.10.150.130">
    <property type="match status" value="1"/>
</dbReference>
<feature type="compositionally biased region" description="Gly residues" evidence="3">
    <location>
        <begin position="331"/>
        <end position="341"/>
    </location>
</feature>
<dbReference type="SUPFAM" id="SSF47823">
    <property type="entry name" value="lambda integrase-like, N-terminal domain"/>
    <property type="match status" value="1"/>
</dbReference>
<feature type="region of interest" description="Disordered" evidence="3">
    <location>
        <begin position="61"/>
        <end position="504"/>
    </location>
</feature>
<dbReference type="AGR" id="Xenbase:XB-GENE-29091855"/>
<feature type="compositionally biased region" description="Basic residues" evidence="3">
    <location>
        <begin position="363"/>
        <end position="381"/>
    </location>
</feature>
<gene>
    <name evidence="5 6" type="primary">LOC116406709</name>
</gene>
<dbReference type="AlphaFoldDB" id="A0A8J1IR82"/>
<sequence length="837" mass="90455">MRVTVPASHSILVSRVKRLRWTVLPKMAESGDLADLVQRFRAAAAQQDPEWLQQQLRDLLGRSPAAQRDGRPTRRSRPPERLSPQPFSGASRRSRRSDGSTQGERQSGRGRAASTRRGSEGAMEVAQQAGGSSRQVCVRALPAAPRSECEGQSGGAESAEGDGAAASSGPQSTGAAEEGAGIGTPGAREEATALQGGNTGDEGTEVTARPAAPRPAGRGRSREGEASQHTQAARGGRASQPPAPRETCKARKGAGKGTSRARTRDTAQQGKIGGGEQRQSTGSRRDTTGAQQGEAAPNPVGGQERGRGHGTAQGHPREPGASRESTPVIRQGGGSGRGSGEGLPSNRTHGSSRPSRSRERSRTRQGGRHSPHLRSRSRSRGHRDWHEHGHSMARSRREDSAARLGTQRAWEQGMEHRSRSRSRCSSHRGRHSCCRFSYRSSPCGSERRTSHAGTPARDSRTHGRQSRGREEDRGTQRGASQQQHRTGGTRLESTVTAQGPAAPLGPGVGAFLGGGARGIAAGMRISTTALAVSECRLLEFVKASVADSTWAAYSKAWNDWRQLEEWSGGFGSRQDKLSGLVWYVVWLAEQGKSVAFIEKRMAALAFRFKLLGEEDLTKEFRIKQAVKGIKRGKRTRDSRRPISFDLLGKLQGVLPKCCRSEYEVILFRAAFALAFFGALRLGELVSKSKSVPGGLFFQDVQVTEDRVFIRLQRSKTDVLGKGKDIVLFKVDGGLACPVGCLHRFLKVRREGAEVFLIHDDKTPLTRFQFTNILKRSLGMSGVIPAEFGTHSFRIGAATEAARLGLGDHTVMQIGRWESKRFKSYIRPGLLVQGSSNA</sequence>
<proteinExistence type="predicted"/>
<feature type="compositionally biased region" description="Basic and acidic residues" evidence="3">
    <location>
        <begin position="457"/>
        <end position="475"/>
    </location>
</feature>
<protein>
    <submittedName>
        <fullName evidence="5">Uncharacterized protein LOC116406709 isoform X1</fullName>
    </submittedName>
</protein>
<dbReference type="GeneID" id="116406709"/>
<dbReference type="PANTHER" id="PTHR34605">
    <property type="entry name" value="PHAGE_INTEGRASE DOMAIN-CONTAINING PROTEIN"/>
    <property type="match status" value="1"/>
</dbReference>
<feature type="compositionally biased region" description="Polar residues" evidence="3">
    <location>
        <begin position="477"/>
        <end position="496"/>
    </location>
</feature>
<dbReference type="KEGG" id="xtr:116406709"/>
<keyword evidence="2" id="KW-0233">DNA recombination</keyword>
<feature type="compositionally biased region" description="Basic and acidic residues" evidence="3">
    <location>
        <begin position="68"/>
        <end position="80"/>
    </location>
</feature>
<keyword evidence="4" id="KW-1185">Reference proteome</keyword>
<accession>A0A8J1IR82</accession>
<keyword evidence="1" id="KW-0238">DNA-binding</keyword>
<name>A0A8J1IR82_XENTR</name>
<evidence type="ECO:0000313" key="6">
    <source>
        <dbReference type="Xenbase" id="XB-GENE-29091855"/>
    </source>
</evidence>
<reference evidence="5" key="1">
    <citation type="submission" date="2025-08" db="UniProtKB">
        <authorList>
            <consortium name="RefSeq"/>
        </authorList>
    </citation>
    <scope>IDENTIFICATION</scope>
    <source>
        <strain evidence="5">Nigerian</strain>
        <tissue evidence="5">Liver and blood</tissue>
    </source>
</reference>
<evidence type="ECO:0000313" key="5">
    <source>
        <dbReference type="RefSeq" id="XP_031747245.1"/>
    </source>
</evidence>
<dbReference type="Xenbase" id="XB-GENE-29091855">
    <property type="gene designation" value="LOC116406709"/>
</dbReference>
<dbReference type="InterPro" id="IPR052925">
    <property type="entry name" value="Phage_Integrase-like_Recomb"/>
</dbReference>
<feature type="compositionally biased region" description="Low complexity" evidence="3">
    <location>
        <begin position="109"/>
        <end position="122"/>
    </location>
</feature>
<dbReference type="Gene3D" id="1.10.443.10">
    <property type="entry name" value="Intergrase catalytic core"/>
    <property type="match status" value="1"/>
</dbReference>
<evidence type="ECO:0000256" key="3">
    <source>
        <dbReference type="SAM" id="MobiDB-lite"/>
    </source>
</evidence>
<dbReference type="GO" id="GO:0003677">
    <property type="term" value="F:DNA binding"/>
    <property type="evidence" value="ECO:0007669"/>
    <property type="project" value="UniProtKB-KW"/>
</dbReference>